<dbReference type="GeneID" id="75107208"/>
<dbReference type="RefSeq" id="WP_015971204.1">
    <property type="nucleotide sequence ID" value="NZ_CP104550.1"/>
</dbReference>
<protein>
    <submittedName>
        <fullName evidence="1">Uncharacterized protein</fullName>
    </submittedName>
</protein>
<sequence length="240" mass="26596">MIWHNRKINGPVTAGDWNDDQHMVDREALLEFLGREALLEFLGREALLEFLGREALLEFLGISSGGGGGDGGGGGSGQWVLLDDLEFQSPVQSFTLATDGYDFLRIEYAVIVTDPSNIADQHFAIYPNGDTDRENYSSFMHYTTSGGTHNHLSNWPSPYPLFAMEISSNVQCVNIGNILISLKNGIRRLFVNENSRIDNKNYVSRGEHIARWTNTSSDVTSLNISSQNCVLTGKVAVYGW</sequence>
<dbReference type="AlphaFoldDB" id="A0A9E7RSE7"/>
<reference evidence="1" key="1">
    <citation type="submission" date="2022-09" db="EMBL/GenBank/DDBJ databases">
        <title>Characterization of three MwoI isoschizomers from sequenced genome and metagenomes.</title>
        <authorList>
            <person name="Fomenkov A."/>
            <person name="Xu S.Y."/>
            <person name="Roberts R.J."/>
        </authorList>
    </citation>
    <scope>NUCLEOTIDE SEQUENCE</scope>
    <source>
        <strain evidence="1">DSM 2970</strain>
    </source>
</reference>
<proteinExistence type="predicted"/>
<organism evidence="1">
    <name type="scientific">Methanothermobacter wolfeii</name>
    <name type="common">Methanobacterium wolfei</name>
    <dbReference type="NCBI Taxonomy" id="145261"/>
    <lineage>
        <taxon>Archaea</taxon>
        <taxon>Methanobacteriati</taxon>
        <taxon>Methanobacteriota</taxon>
        <taxon>Methanomada group</taxon>
        <taxon>Methanobacteria</taxon>
        <taxon>Methanobacteriales</taxon>
        <taxon>Methanobacteriaceae</taxon>
        <taxon>Methanothermobacter</taxon>
    </lineage>
</organism>
<dbReference type="EMBL" id="CP104550">
    <property type="protein sequence ID" value="UXH31495.1"/>
    <property type="molecule type" value="Genomic_DNA"/>
</dbReference>
<gene>
    <name evidence="1" type="ORF">N5910_08110</name>
</gene>
<accession>A0A9E7RSE7</accession>
<dbReference type="Proteomes" id="UP001065373">
    <property type="component" value="Chromosome"/>
</dbReference>
<evidence type="ECO:0000313" key="1">
    <source>
        <dbReference type="EMBL" id="UXH31495.1"/>
    </source>
</evidence>
<name>A0A9E7RSE7_METWO</name>